<dbReference type="InterPro" id="IPR011989">
    <property type="entry name" value="ARM-like"/>
</dbReference>
<keyword evidence="5 6" id="KW-0647">Proteasome</keyword>
<dbReference type="InterPro" id="IPR016642">
    <property type="entry name" value="26S_Psome_Rpn2"/>
</dbReference>
<evidence type="ECO:0000256" key="1">
    <source>
        <dbReference type="ARBA" id="ARBA00002187"/>
    </source>
</evidence>
<dbReference type="GO" id="GO:0008540">
    <property type="term" value="C:proteasome regulatory particle, base subcomplex"/>
    <property type="evidence" value="ECO:0007669"/>
    <property type="project" value="UniProtKB-UniRule"/>
</dbReference>
<feature type="region of interest" description="Disordered" evidence="7">
    <location>
        <begin position="820"/>
        <end position="876"/>
    </location>
</feature>
<dbReference type="Gene3D" id="1.25.10.10">
    <property type="entry name" value="Leucine-rich Repeat Variant"/>
    <property type="match status" value="1"/>
</dbReference>
<dbReference type="GO" id="GO:0042176">
    <property type="term" value="P:regulation of protein catabolic process"/>
    <property type="evidence" value="ECO:0007669"/>
    <property type="project" value="UniProtKB-UniRule"/>
</dbReference>
<feature type="domain" description="26S proteasome regulatory subunit RPN2 C-terminal" evidence="8">
    <location>
        <begin position="767"/>
        <end position="900"/>
    </location>
</feature>
<dbReference type="GO" id="GO:0034515">
    <property type="term" value="C:proteasome storage granule"/>
    <property type="evidence" value="ECO:0007669"/>
    <property type="project" value="TreeGrafter"/>
</dbReference>
<comment type="similarity">
    <text evidence="2 6">Belongs to the proteasome subunit S1 family.</text>
</comment>
<evidence type="ECO:0000256" key="4">
    <source>
        <dbReference type="ARBA" id="ARBA00022737"/>
    </source>
</evidence>
<dbReference type="InterPro" id="IPR040623">
    <property type="entry name" value="RPN2_C"/>
</dbReference>
<dbReference type="OrthoDB" id="261572at2759"/>
<dbReference type="PANTHER" id="PTHR10943:SF2">
    <property type="entry name" value="26S PROTEASOME NON-ATPASE REGULATORY SUBUNIT 1"/>
    <property type="match status" value="1"/>
</dbReference>
<dbReference type="PIRSF" id="PIRSF015947">
    <property type="entry name" value="26S_Psome_Rpn2"/>
    <property type="match status" value="1"/>
</dbReference>
<dbReference type="Proteomes" id="UP000620104">
    <property type="component" value="Unassembled WGS sequence"/>
</dbReference>
<dbReference type="Pfam" id="PF21505">
    <property type="entry name" value="RPN2_N"/>
    <property type="match status" value="1"/>
</dbReference>
<evidence type="ECO:0000313" key="11">
    <source>
        <dbReference type="Proteomes" id="UP000620104"/>
    </source>
</evidence>
<feature type="region of interest" description="Disordered" evidence="7">
    <location>
        <begin position="947"/>
        <end position="999"/>
    </location>
</feature>
<feature type="compositionally biased region" description="Acidic residues" evidence="7">
    <location>
        <begin position="975"/>
        <end position="984"/>
    </location>
</feature>
<reference evidence="10" key="1">
    <citation type="submission" date="2020-07" db="EMBL/GenBank/DDBJ databases">
        <title>Draft Genome Sequence of a Deep-Sea Yeast, Naganishia (Cryptococcus) liquefaciens strain N6.</title>
        <authorList>
            <person name="Han Y.W."/>
            <person name="Kajitani R."/>
            <person name="Morimoto H."/>
            <person name="Parhat M."/>
            <person name="Tsubouchi H."/>
            <person name="Bakenova O."/>
            <person name="Ogata M."/>
            <person name="Argunhan B."/>
            <person name="Aoki R."/>
            <person name="Kajiwara S."/>
            <person name="Itoh T."/>
            <person name="Iwasaki H."/>
        </authorList>
    </citation>
    <scope>NUCLEOTIDE SEQUENCE</scope>
    <source>
        <strain evidence="10">N6</strain>
    </source>
</reference>
<dbReference type="GO" id="GO:0030234">
    <property type="term" value="F:enzyme regulator activity"/>
    <property type="evidence" value="ECO:0007669"/>
    <property type="project" value="UniProtKB-UniRule"/>
</dbReference>
<dbReference type="Pfam" id="PF18004">
    <property type="entry name" value="RPN2_C"/>
    <property type="match status" value="1"/>
</dbReference>
<dbReference type="InterPro" id="IPR016024">
    <property type="entry name" value="ARM-type_fold"/>
</dbReference>
<dbReference type="EMBL" id="BLZA01000021">
    <property type="protein sequence ID" value="GHJ87422.1"/>
    <property type="molecule type" value="Genomic_DNA"/>
</dbReference>
<dbReference type="FunFam" id="1.25.10.10:FF:000017">
    <property type="entry name" value="26S proteasome non-ATPase regulatory subunit 1"/>
    <property type="match status" value="1"/>
</dbReference>
<evidence type="ECO:0000256" key="5">
    <source>
        <dbReference type="ARBA" id="ARBA00022942"/>
    </source>
</evidence>
<dbReference type="InterPro" id="IPR002015">
    <property type="entry name" value="Proteasome/cyclosome_rpt"/>
</dbReference>
<feature type="compositionally biased region" description="Low complexity" evidence="7">
    <location>
        <begin position="957"/>
        <end position="968"/>
    </location>
</feature>
<evidence type="ECO:0000256" key="7">
    <source>
        <dbReference type="SAM" id="MobiDB-lite"/>
    </source>
</evidence>
<dbReference type="PANTHER" id="PTHR10943">
    <property type="entry name" value="26S PROTEASOME NON-ATPASE REGULATORY SUBUNIT"/>
    <property type="match status" value="1"/>
</dbReference>
<sequence>MVNAQSSAAGLLSLLLDSDPEIQSYAIEELDKVVGLYWAEISDHVVEIEALSEPTSELSPEARNLASLLCSKIYFYLGAINDAVNAALNAGDAFTRDESAGTREYKETIISKCLDRCIADRSSATATDPRLTSIVSQVQTAGSAEPGKLRVGLALSLRDFDALEEAVRDARKRGNGDELVRYVLAEVTGGTSGNESMDVAFVDTLMRKLLELFEQSSPPDYTSIAQIWLRLDEPALAASTLNKLVAGGEKDNAKLLEAYQIGFDLADTATQEFLGKVIEALPQTEAQGEAETEASTLQALKEILSGEKSIRLYLEFLSKNNHSDLLLLKNIKDALEARASIFHSAVTFANAFAHAGTTSDQFLRDNLEWLGRASNWSMFSATAALGVIHKGSLAKGMAVLGPYLPPDHGESAPHSSPYSEGGSLYALGLIHAGHGREVKDYLKGKLRSSTDETRQHGAALGLGVACMATRDEELYEVLRDTLFQDSSVAGEASGYAMGLIMLGSGSQTALDEMMQYAHETQHEKIIRGLAIGIAFLMYGRAEQADAVIDQLLADKDAILRYGGMYTIGLAYAGTGNNQAIRKLLQIAVSDANDDVRRAAVTCLGFVLFKNHTQVPRVVQLLSQSYNPHVRQGATLALGISCAGTGLSEAIELLEPMMKDPIDFVRQGAFIALSMICIQQNKTQTPKVESIRKSLQTVVTDKHEDSLAKFGAAISQGIIDAGGRNVTISMQSKAGTPHMSAIVGMTLFTQFWYWFPLAHCLSLSFQPTAIIGLDASLKMPKFEFVSHAKPSVFAYPAPYTPPVKETVEKVKTAVLSTTARANARMKTKEKEKGSDAMETDEKPEDAEKSKTDEKKDDKDTPAKKNEPSSETLPNLVRVTPAQLRHIEFPASGRYQPVRQVGVKSSSAVEATRAARSSATQQHVQGGGIIMMRDTKSSEPAEYIELTAKLDRTPPAPATAPTMQAAAGQTSTAAEGMDVDANEEEAPVPPPFEYPFGQEGA</sequence>
<keyword evidence="4" id="KW-0677">Repeat</keyword>
<dbReference type="SUPFAM" id="SSF48371">
    <property type="entry name" value="ARM repeat"/>
    <property type="match status" value="1"/>
</dbReference>
<dbReference type="GO" id="GO:0043161">
    <property type="term" value="P:proteasome-mediated ubiquitin-dependent protein catabolic process"/>
    <property type="evidence" value="ECO:0007669"/>
    <property type="project" value="TreeGrafter"/>
</dbReference>
<evidence type="ECO:0000313" key="10">
    <source>
        <dbReference type="EMBL" id="GHJ87422.1"/>
    </source>
</evidence>
<evidence type="ECO:0000259" key="8">
    <source>
        <dbReference type="Pfam" id="PF18004"/>
    </source>
</evidence>
<dbReference type="GO" id="GO:0005634">
    <property type="term" value="C:nucleus"/>
    <property type="evidence" value="ECO:0007669"/>
    <property type="project" value="TreeGrafter"/>
</dbReference>
<evidence type="ECO:0000256" key="2">
    <source>
        <dbReference type="ARBA" id="ARBA00006308"/>
    </source>
</evidence>
<comment type="caution">
    <text evidence="10">The sequence shown here is derived from an EMBL/GenBank/DDBJ whole genome shotgun (WGS) entry which is preliminary data.</text>
</comment>
<organism evidence="10 11">
    <name type="scientific">Naganishia liquefaciens</name>
    <dbReference type="NCBI Taxonomy" id="104408"/>
    <lineage>
        <taxon>Eukaryota</taxon>
        <taxon>Fungi</taxon>
        <taxon>Dikarya</taxon>
        <taxon>Basidiomycota</taxon>
        <taxon>Agaricomycotina</taxon>
        <taxon>Tremellomycetes</taxon>
        <taxon>Filobasidiales</taxon>
        <taxon>Filobasidiaceae</taxon>
        <taxon>Naganishia</taxon>
    </lineage>
</organism>
<protein>
    <recommendedName>
        <fullName evidence="3 6">26S proteasome regulatory subunit RPN2</fullName>
    </recommendedName>
</protein>
<evidence type="ECO:0000259" key="9">
    <source>
        <dbReference type="Pfam" id="PF21505"/>
    </source>
</evidence>
<keyword evidence="11" id="KW-1185">Reference proteome</keyword>
<feature type="domain" description="26S proteasome non-ATPase regulatory subunit 1/RPN2 N-terminal" evidence="9">
    <location>
        <begin position="7"/>
        <end position="321"/>
    </location>
</feature>
<comment type="function">
    <text evidence="1 6">Acts as a regulatory subunit of the 26S proteasome which is involved in the ATP-dependent degradation of ubiquitinated proteins.</text>
</comment>
<accession>A0A8H3TUJ6</accession>
<dbReference type="Pfam" id="PF13646">
    <property type="entry name" value="HEAT_2"/>
    <property type="match status" value="1"/>
</dbReference>
<name>A0A8H3TUJ6_9TREE</name>
<gene>
    <name evidence="10" type="ORF">NliqN6_3824</name>
</gene>
<feature type="compositionally biased region" description="Basic and acidic residues" evidence="7">
    <location>
        <begin position="844"/>
        <end position="866"/>
    </location>
</feature>
<feature type="compositionally biased region" description="Basic and acidic residues" evidence="7">
    <location>
        <begin position="825"/>
        <end position="834"/>
    </location>
</feature>
<evidence type="ECO:0000256" key="6">
    <source>
        <dbReference type="PIRNR" id="PIRNR015947"/>
    </source>
</evidence>
<dbReference type="Pfam" id="PF01851">
    <property type="entry name" value="PC_rep"/>
    <property type="match status" value="3"/>
</dbReference>
<evidence type="ECO:0000256" key="3">
    <source>
        <dbReference type="ARBA" id="ARBA00015684"/>
    </source>
</evidence>
<dbReference type="InterPro" id="IPR048570">
    <property type="entry name" value="PSMD1_RPN2_N"/>
</dbReference>
<dbReference type="AlphaFoldDB" id="A0A8H3TUJ6"/>
<proteinExistence type="inferred from homology"/>